<dbReference type="EMBL" id="OC871173">
    <property type="protein sequence ID" value="CAD7635333.1"/>
    <property type="molecule type" value="Genomic_DNA"/>
</dbReference>
<feature type="non-terminal residue" evidence="3">
    <location>
        <position position="1"/>
    </location>
</feature>
<gene>
    <name evidence="3" type="ORF">OSB1V03_LOCUS15724</name>
</gene>
<organism evidence="3">
    <name type="scientific">Medioppia subpectinata</name>
    <dbReference type="NCBI Taxonomy" id="1979941"/>
    <lineage>
        <taxon>Eukaryota</taxon>
        <taxon>Metazoa</taxon>
        <taxon>Ecdysozoa</taxon>
        <taxon>Arthropoda</taxon>
        <taxon>Chelicerata</taxon>
        <taxon>Arachnida</taxon>
        <taxon>Acari</taxon>
        <taxon>Acariformes</taxon>
        <taxon>Sarcoptiformes</taxon>
        <taxon>Oribatida</taxon>
        <taxon>Brachypylina</taxon>
        <taxon>Oppioidea</taxon>
        <taxon>Oppiidae</taxon>
        <taxon>Medioppia</taxon>
    </lineage>
</organism>
<feature type="compositionally biased region" description="Polar residues" evidence="1">
    <location>
        <begin position="239"/>
        <end position="251"/>
    </location>
</feature>
<protein>
    <recommendedName>
        <fullName evidence="5">F-box domain-containing protein</fullName>
    </recommendedName>
</protein>
<accession>A0A7R9L7P8</accession>
<evidence type="ECO:0000313" key="3">
    <source>
        <dbReference type="EMBL" id="CAD7635333.1"/>
    </source>
</evidence>
<feature type="compositionally biased region" description="Polar residues" evidence="1">
    <location>
        <begin position="136"/>
        <end position="147"/>
    </location>
</feature>
<dbReference type="Proteomes" id="UP000759131">
    <property type="component" value="Unassembled WGS sequence"/>
</dbReference>
<keyword evidence="2" id="KW-0472">Membrane</keyword>
<name>A0A7R9L7P8_9ACAR</name>
<sequence length="663" mass="74321">VSFECNAEALNYYSRLRKCSSHRWSDPNDVKLMPTCCMTYEFACLKKTLFPKRCTVSSPAFDDHINRLYDYAESQCLSTDGSLTEETAKQRCMSASTAAVTDDECKKYLPCNDFNKITPTTTTPKSSKKRAEVSEHNTGANNGSAGNDTEIDDDYNTEITLNASTTTDVSANGTGNGTNVPALAVNPRRKSSQNSSSTALLIVIVILIIVLIISIFVVLLMQNRKRKAKAKLAKKSSSDSGGTPSTKTKGSQELRMVSKSITCGSDPNASALEPMDTNITEDSQELVLKNPYLIARIVSELDIRSLFTSHSVSKDFFNATAYESEKRKDIIHLYLLNYEFLKESPLYDSQRLFESFSHYSNRWLNMRPKHVLVLIGGYRQDIDYRRKENSVQQMSAGLPKDCQITYLDVGKTVLTSSIRFKSLTNFSGHQNQRERNLFQRTSFPCLTSLLIPDIDGIEVNAYYSAEEVNTKDVSCVLFFESSRKRDRTPKGILRDTQTTDAINQLVSRLDNNVSFGGGSVIAAKTLSKCPFLLDHIFLTVGGHRVRTASVIISTTDMSAYFEQLSQFKNSLDFELSDPKTSTSIAFIFANSNNFDIQFTSAFQYIFPFVGMFGFQSNDRMFGQLLDSNSWTDGDRKNRIQSLNANTNSVIVLVNFEFKKYNSK</sequence>
<dbReference type="OrthoDB" id="6507760at2759"/>
<feature type="region of interest" description="Disordered" evidence="1">
    <location>
        <begin position="119"/>
        <end position="150"/>
    </location>
</feature>
<evidence type="ECO:0000256" key="2">
    <source>
        <dbReference type="SAM" id="Phobius"/>
    </source>
</evidence>
<feature type="region of interest" description="Disordered" evidence="1">
    <location>
        <begin position="231"/>
        <end position="253"/>
    </location>
</feature>
<dbReference type="AlphaFoldDB" id="A0A7R9L7P8"/>
<proteinExistence type="predicted"/>
<evidence type="ECO:0000313" key="4">
    <source>
        <dbReference type="Proteomes" id="UP000759131"/>
    </source>
</evidence>
<keyword evidence="2" id="KW-0812">Transmembrane</keyword>
<evidence type="ECO:0008006" key="5">
    <source>
        <dbReference type="Google" id="ProtNLM"/>
    </source>
</evidence>
<keyword evidence="4" id="KW-1185">Reference proteome</keyword>
<feature type="transmembrane region" description="Helical" evidence="2">
    <location>
        <begin position="199"/>
        <end position="221"/>
    </location>
</feature>
<evidence type="ECO:0000256" key="1">
    <source>
        <dbReference type="SAM" id="MobiDB-lite"/>
    </source>
</evidence>
<keyword evidence="2" id="KW-1133">Transmembrane helix</keyword>
<reference evidence="3" key="1">
    <citation type="submission" date="2020-11" db="EMBL/GenBank/DDBJ databases">
        <authorList>
            <person name="Tran Van P."/>
        </authorList>
    </citation>
    <scope>NUCLEOTIDE SEQUENCE</scope>
</reference>
<dbReference type="EMBL" id="CAJPIZ010016598">
    <property type="protein sequence ID" value="CAG2115763.1"/>
    <property type="molecule type" value="Genomic_DNA"/>
</dbReference>